<reference evidence="3" key="1">
    <citation type="journal article" date="2019" name="Int. J. Syst. Evol. Microbiol.">
        <title>The Global Catalogue of Microorganisms (GCM) 10K type strain sequencing project: providing services to taxonomists for standard genome sequencing and annotation.</title>
        <authorList>
            <consortium name="The Broad Institute Genomics Platform"/>
            <consortium name="The Broad Institute Genome Sequencing Center for Infectious Disease"/>
            <person name="Wu L."/>
            <person name="Ma J."/>
        </authorList>
    </citation>
    <scope>NUCLEOTIDE SEQUENCE [LARGE SCALE GENOMIC DNA]</scope>
    <source>
        <strain evidence="3">JCM 17687</strain>
    </source>
</reference>
<name>A0ABP9JHY8_9MICO</name>
<organism evidence="2 3">
    <name type="scientific">Terrabacter aeriphilus</name>
    <dbReference type="NCBI Taxonomy" id="515662"/>
    <lineage>
        <taxon>Bacteria</taxon>
        <taxon>Bacillati</taxon>
        <taxon>Actinomycetota</taxon>
        <taxon>Actinomycetes</taxon>
        <taxon>Micrococcales</taxon>
        <taxon>Intrasporangiaceae</taxon>
        <taxon>Terrabacter</taxon>
    </lineage>
</organism>
<keyword evidence="3" id="KW-1185">Reference proteome</keyword>
<feature type="region of interest" description="Disordered" evidence="1">
    <location>
        <begin position="57"/>
        <end position="94"/>
    </location>
</feature>
<proteinExistence type="predicted"/>
<dbReference type="EMBL" id="BAABIW010000018">
    <property type="protein sequence ID" value="GAA5031145.1"/>
    <property type="molecule type" value="Genomic_DNA"/>
</dbReference>
<comment type="caution">
    <text evidence="2">The sequence shown here is derived from an EMBL/GenBank/DDBJ whole genome shotgun (WGS) entry which is preliminary data.</text>
</comment>
<sequence length="124" mass="13261">MVDAQTRRAGICPARAPDVPLTALNSNASRHHMAGSYSVNAAQSIAKDELVMNRSSVRFRQAARPEAPFPPQGTGPSPSPGDRARVDGAGGNDEGARLRCRGLLRGWCGWGGAFQPWGLLQMRH</sequence>
<dbReference type="Proteomes" id="UP001500427">
    <property type="component" value="Unassembled WGS sequence"/>
</dbReference>
<evidence type="ECO:0000313" key="2">
    <source>
        <dbReference type="EMBL" id="GAA5031145.1"/>
    </source>
</evidence>
<feature type="compositionally biased region" description="Pro residues" evidence="1">
    <location>
        <begin position="67"/>
        <end position="79"/>
    </location>
</feature>
<gene>
    <name evidence="2" type="ORF">GCM10023258_29040</name>
</gene>
<evidence type="ECO:0000313" key="3">
    <source>
        <dbReference type="Proteomes" id="UP001500427"/>
    </source>
</evidence>
<protein>
    <submittedName>
        <fullName evidence="2">Uncharacterized protein</fullName>
    </submittedName>
</protein>
<accession>A0ABP9JHY8</accession>
<evidence type="ECO:0000256" key="1">
    <source>
        <dbReference type="SAM" id="MobiDB-lite"/>
    </source>
</evidence>